<protein>
    <recommendedName>
        <fullName evidence="3">Peptide chain release factor 1</fullName>
    </recommendedName>
</protein>
<dbReference type="AlphaFoldDB" id="A0A371B8F7"/>
<comment type="caution">
    <text evidence="1">The sequence shown here is derived from an EMBL/GenBank/DDBJ whole genome shotgun (WGS) entry which is preliminary data.</text>
</comment>
<sequence length="87" mass="9493">MSKKSEDRVARFNTLVKERDELEAAIDGLIADMAEQPEAARRVGAWAADGASTQRYLTLTERLSEVEGDLVDLTRAMAAAADEGRPN</sequence>
<dbReference type="Proteomes" id="UP000263993">
    <property type="component" value="Unassembled WGS sequence"/>
</dbReference>
<dbReference type="EMBL" id="QRGO01000001">
    <property type="protein sequence ID" value="RDV03807.1"/>
    <property type="molecule type" value="Genomic_DNA"/>
</dbReference>
<dbReference type="RefSeq" id="WP_115515832.1">
    <property type="nucleotide sequence ID" value="NZ_QRGO01000001.1"/>
</dbReference>
<name>A0A371B8F7_9BRAD</name>
<evidence type="ECO:0008006" key="3">
    <source>
        <dbReference type="Google" id="ProtNLM"/>
    </source>
</evidence>
<reference evidence="2" key="1">
    <citation type="submission" date="2018-08" db="EMBL/GenBank/DDBJ databases">
        <authorList>
            <person name="Kim S.-J."/>
            <person name="Jung G.-Y."/>
        </authorList>
    </citation>
    <scope>NUCLEOTIDE SEQUENCE [LARGE SCALE GENOMIC DNA]</scope>
    <source>
        <strain evidence="2">GY_H</strain>
    </source>
</reference>
<organism evidence="1 2">
    <name type="scientific">Undibacter mobilis</name>
    <dbReference type="NCBI Taxonomy" id="2292256"/>
    <lineage>
        <taxon>Bacteria</taxon>
        <taxon>Pseudomonadati</taxon>
        <taxon>Pseudomonadota</taxon>
        <taxon>Alphaproteobacteria</taxon>
        <taxon>Hyphomicrobiales</taxon>
        <taxon>Nitrobacteraceae</taxon>
        <taxon>Undibacter</taxon>
    </lineage>
</organism>
<proteinExistence type="predicted"/>
<evidence type="ECO:0000313" key="2">
    <source>
        <dbReference type="Proteomes" id="UP000263993"/>
    </source>
</evidence>
<evidence type="ECO:0000313" key="1">
    <source>
        <dbReference type="EMBL" id="RDV03807.1"/>
    </source>
</evidence>
<accession>A0A371B8F7</accession>
<keyword evidence="2" id="KW-1185">Reference proteome</keyword>
<dbReference type="OrthoDB" id="8455537at2"/>
<gene>
    <name evidence="1" type="ORF">DXH78_03925</name>
</gene>